<evidence type="ECO:0000256" key="3">
    <source>
        <dbReference type="ARBA" id="ARBA00022692"/>
    </source>
</evidence>
<dbReference type="EMBL" id="CAMXCT010001380">
    <property type="protein sequence ID" value="CAI3989536.1"/>
    <property type="molecule type" value="Genomic_DNA"/>
</dbReference>
<dbReference type="OrthoDB" id="10260567at2759"/>
<dbReference type="PANTHER" id="PTHR12764">
    <property type="entry name" value="WD REPEAT DOMAIN-RELATED"/>
    <property type="match status" value="1"/>
</dbReference>
<feature type="compositionally biased region" description="Basic and acidic residues" evidence="7">
    <location>
        <begin position="440"/>
        <end position="449"/>
    </location>
</feature>
<dbReference type="GO" id="GO:0061512">
    <property type="term" value="P:protein localization to cilium"/>
    <property type="evidence" value="ECO:0007669"/>
    <property type="project" value="TreeGrafter"/>
</dbReference>
<dbReference type="Gene3D" id="1.25.40.470">
    <property type="match status" value="1"/>
</dbReference>
<evidence type="ECO:0000259" key="9">
    <source>
        <dbReference type="Pfam" id="PF00520"/>
    </source>
</evidence>
<dbReference type="InterPro" id="IPR056157">
    <property type="entry name" value="TPR_IFT80_172_dom"/>
</dbReference>
<name>A0A9P1CDP9_9DINO</name>
<dbReference type="EMBL" id="CAMXCT030001380">
    <property type="protein sequence ID" value="CAL4776848.1"/>
    <property type="molecule type" value="Genomic_DNA"/>
</dbReference>
<dbReference type="GO" id="GO:0030991">
    <property type="term" value="C:intraciliary transport particle A"/>
    <property type="evidence" value="ECO:0007669"/>
    <property type="project" value="TreeGrafter"/>
</dbReference>
<keyword evidence="4" id="KW-0677">Repeat</keyword>
<dbReference type="InterPro" id="IPR018247">
    <property type="entry name" value="EF_Hand_1_Ca_BS"/>
</dbReference>
<comment type="subcellular location">
    <subcellularLocation>
        <location evidence="1">Membrane</location>
        <topology evidence="1">Multi-pass membrane protein</topology>
    </subcellularLocation>
</comment>
<dbReference type="InterPro" id="IPR005821">
    <property type="entry name" value="Ion_trans_dom"/>
</dbReference>
<reference evidence="12" key="2">
    <citation type="submission" date="2024-04" db="EMBL/GenBank/DDBJ databases">
        <authorList>
            <person name="Chen Y."/>
            <person name="Shah S."/>
            <person name="Dougan E. K."/>
            <person name="Thang M."/>
            <person name="Chan C."/>
        </authorList>
    </citation>
    <scope>NUCLEOTIDE SEQUENCE [LARGE SCALE GENOMIC DNA]</scope>
</reference>
<dbReference type="PANTHER" id="PTHR12764:SF5">
    <property type="entry name" value="LD29485P"/>
    <property type="match status" value="1"/>
</dbReference>
<dbReference type="EMBL" id="CAMXCT020001380">
    <property type="protein sequence ID" value="CAL1142911.1"/>
    <property type="molecule type" value="Genomic_DNA"/>
</dbReference>
<dbReference type="InterPro" id="IPR039857">
    <property type="entry name" value="Ift122/121"/>
</dbReference>
<dbReference type="GO" id="GO:0016020">
    <property type="term" value="C:membrane"/>
    <property type="evidence" value="ECO:0007669"/>
    <property type="project" value="UniProtKB-SubCell"/>
</dbReference>
<dbReference type="GO" id="GO:0005216">
    <property type="term" value="F:monoatomic ion channel activity"/>
    <property type="evidence" value="ECO:0007669"/>
    <property type="project" value="InterPro"/>
</dbReference>
<dbReference type="SUPFAM" id="SSF81324">
    <property type="entry name" value="Voltage-gated potassium channels"/>
    <property type="match status" value="1"/>
</dbReference>
<dbReference type="Pfam" id="PF00520">
    <property type="entry name" value="Ion_trans"/>
    <property type="match status" value="1"/>
</dbReference>
<evidence type="ECO:0000256" key="6">
    <source>
        <dbReference type="ARBA" id="ARBA00023136"/>
    </source>
</evidence>
<feature type="transmembrane region" description="Helical" evidence="8">
    <location>
        <begin position="676"/>
        <end position="694"/>
    </location>
</feature>
<dbReference type="Gene3D" id="1.10.287.70">
    <property type="match status" value="1"/>
</dbReference>
<evidence type="ECO:0000313" key="14">
    <source>
        <dbReference type="Proteomes" id="UP001152797"/>
    </source>
</evidence>
<proteinExistence type="predicted"/>
<evidence type="ECO:0000256" key="2">
    <source>
        <dbReference type="ARBA" id="ARBA00022574"/>
    </source>
</evidence>
<feature type="transmembrane region" description="Helical" evidence="8">
    <location>
        <begin position="573"/>
        <end position="596"/>
    </location>
</feature>
<evidence type="ECO:0000259" key="10">
    <source>
        <dbReference type="Pfam" id="PF23387"/>
    </source>
</evidence>
<reference evidence="11" key="1">
    <citation type="submission" date="2022-10" db="EMBL/GenBank/DDBJ databases">
        <authorList>
            <person name="Chen Y."/>
            <person name="Dougan E. K."/>
            <person name="Chan C."/>
            <person name="Rhodes N."/>
            <person name="Thang M."/>
        </authorList>
    </citation>
    <scope>NUCLEOTIDE SEQUENCE</scope>
</reference>
<dbReference type="AlphaFoldDB" id="A0A9P1CDP9"/>
<evidence type="ECO:0000256" key="5">
    <source>
        <dbReference type="ARBA" id="ARBA00022989"/>
    </source>
</evidence>
<dbReference type="PROSITE" id="PS00018">
    <property type="entry name" value="EF_HAND_1"/>
    <property type="match status" value="1"/>
</dbReference>
<gene>
    <name evidence="11" type="ORF">C1SCF055_LOCUS16605</name>
</gene>
<dbReference type="FunFam" id="1.25.40.470:FF:000004">
    <property type="entry name" value="WD repeat-containing protein 35"/>
    <property type="match status" value="1"/>
</dbReference>
<feature type="domain" description="IFT80/172/WDR35 TPR" evidence="10">
    <location>
        <begin position="31"/>
        <end position="123"/>
    </location>
</feature>
<keyword evidence="3 8" id="KW-0812">Transmembrane</keyword>
<keyword evidence="2" id="KW-0853">WD repeat</keyword>
<feature type="transmembrane region" description="Helical" evidence="8">
    <location>
        <begin position="531"/>
        <end position="552"/>
    </location>
</feature>
<dbReference type="Pfam" id="PF23387">
    <property type="entry name" value="TPR_IFT80_172"/>
    <property type="match status" value="1"/>
</dbReference>
<dbReference type="Pfam" id="PF25170">
    <property type="entry name" value="TPR_WDR35"/>
    <property type="match status" value="1"/>
</dbReference>
<keyword evidence="14" id="KW-1185">Reference proteome</keyword>
<keyword evidence="5 8" id="KW-1133">Transmembrane helix</keyword>
<evidence type="ECO:0000256" key="4">
    <source>
        <dbReference type="ARBA" id="ARBA00022737"/>
    </source>
</evidence>
<evidence type="ECO:0000256" key="7">
    <source>
        <dbReference type="SAM" id="MobiDB-lite"/>
    </source>
</evidence>
<accession>A0A9P1CDP9</accession>
<dbReference type="GO" id="GO:0035721">
    <property type="term" value="P:intraciliary retrograde transport"/>
    <property type="evidence" value="ECO:0007669"/>
    <property type="project" value="TreeGrafter"/>
</dbReference>
<dbReference type="Gene3D" id="1.20.120.350">
    <property type="entry name" value="Voltage-gated potassium channels. Chain C"/>
    <property type="match status" value="1"/>
</dbReference>
<keyword evidence="13" id="KW-0407">Ion channel</keyword>
<feature type="domain" description="Ion transport" evidence="9">
    <location>
        <begin position="499"/>
        <end position="742"/>
    </location>
</feature>
<evidence type="ECO:0000313" key="13">
    <source>
        <dbReference type="EMBL" id="CAL4776848.1"/>
    </source>
</evidence>
<evidence type="ECO:0000313" key="11">
    <source>
        <dbReference type="EMBL" id="CAI3989536.1"/>
    </source>
</evidence>
<feature type="region of interest" description="Disordered" evidence="7">
    <location>
        <begin position="418"/>
        <end position="449"/>
    </location>
</feature>
<organism evidence="11">
    <name type="scientific">Cladocopium goreaui</name>
    <dbReference type="NCBI Taxonomy" id="2562237"/>
    <lineage>
        <taxon>Eukaryota</taxon>
        <taxon>Sar</taxon>
        <taxon>Alveolata</taxon>
        <taxon>Dinophyceae</taxon>
        <taxon>Suessiales</taxon>
        <taxon>Symbiodiniaceae</taxon>
        <taxon>Cladocopium</taxon>
    </lineage>
</organism>
<sequence length="896" mass="100288">MDNGHFFIDDTGTHQLTALGPPKGAPLVGPWARLLAEAALEQLEFSVAEKAFVRFEDYQGIQLVKRLRLLDDRVKQKAEVAAYFQRFDEAESLYREIDRKDLAIDLRVRLGDWFRVIQLAHGANEDLLHQAWSAIGDYYADRCKWHNAANYYAKAGNNAALVDTYYFLEDYDAMERVIPSLPKARYGSFCSPLLTEVGNKFASVGLCEQAVAAFLRHGDVKTAVDTCVLLNQWELAVNLAQQHNFQQIEGLLAKYAQHLLDKNKKIEAVQLYRKASRHTEAWLSLGRAFGLLESLNGFRGSLIQSQKAILSQLDSELEKVLLYLLGMHSKQSKIEHSGISDGDVAEIRLDFGVIKSVHASLHLIICLSLLWKLVSGVSYRMPRDVAEPKGEPATMETMEAFIRLPHYQAVWKRHRKEMGHMGSDQRGTAVEEDTSIASTSRKEKQEAAKDAEERFGASSAFANLNAEHAAKSVRRSAFDNFTQPEDVQHERCLVKVGKHPCFERVAMAATLLNAIWIPIDIEFNAEPASDASQGFFVVENIFLLFFSVELLLRFIGYSSGCNAIRDPPFIFDAVLVSMMVLETWLIPLVSLLSGGMNGGTDVARSASILRIARVMRVLRTARVAKLVRYMPELIILLKGMMIAFRSVFFTIVLLILVTVIFSVAITEVSRGTELPALLFSSMGSTLLTLLVQCIMPDQEESFKRAAADNWFVGLLWLLFILFASYIVMGLLVGVLVETVSTVATLEREQLDIDFAQKVLWEMIDKGGADEDGDNRISETEYVNLLSRPEAAKALTVLGVDMTAALDYGILLFEDGEPLTFAEFMEGMLTLRGSNHTTVKDIVDLRKFTSDEFSQLHEVLLDVCKFLASQGMQTGVVNAQKSRATRMSRAISRKYPK</sequence>
<evidence type="ECO:0000256" key="8">
    <source>
        <dbReference type="SAM" id="Phobius"/>
    </source>
</evidence>
<dbReference type="GO" id="GO:1905515">
    <property type="term" value="P:non-motile cilium assembly"/>
    <property type="evidence" value="ECO:0007669"/>
    <property type="project" value="TreeGrafter"/>
</dbReference>
<evidence type="ECO:0000256" key="1">
    <source>
        <dbReference type="ARBA" id="ARBA00004141"/>
    </source>
</evidence>
<feature type="transmembrane region" description="Helical" evidence="8">
    <location>
        <begin position="642"/>
        <end position="664"/>
    </location>
</feature>
<dbReference type="InterPro" id="IPR027359">
    <property type="entry name" value="Volt_channel_dom_sf"/>
</dbReference>
<dbReference type="InterPro" id="IPR057361">
    <property type="entry name" value="TPR_WDR35"/>
</dbReference>
<keyword evidence="13" id="KW-0406">Ion transport</keyword>
<protein>
    <submittedName>
        <fullName evidence="13">Sodium channel protein 1 brain</fullName>
    </submittedName>
</protein>
<keyword evidence="13" id="KW-0813">Transport</keyword>
<keyword evidence="6 8" id="KW-0472">Membrane</keyword>
<dbReference type="Proteomes" id="UP001152797">
    <property type="component" value="Unassembled WGS sequence"/>
</dbReference>
<feature type="transmembrane region" description="Helical" evidence="8">
    <location>
        <begin position="714"/>
        <end position="736"/>
    </location>
</feature>
<comment type="caution">
    <text evidence="11">The sequence shown here is derived from an EMBL/GenBank/DDBJ whole genome shotgun (WGS) entry which is preliminary data.</text>
</comment>
<evidence type="ECO:0000313" key="12">
    <source>
        <dbReference type="EMBL" id="CAL1142911.1"/>
    </source>
</evidence>
<dbReference type="GO" id="GO:0097730">
    <property type="term" value="C:non-motile cilium"/>
    <property type="evidence" value="ECO:0007669"/>
    <property type="project" value="TreeGrafter"/>
</dbReference>